<accession>A0AAE9XHT1</accession>
<protein>
    <submittedName>
        <fullName evidence="2">TlpA disulfide reductase family protein</fullName>
    </submittedName>
</protein>
<dbReference type="SUPFAM" id="SSF52833">
    <property type="entry name" value="Thioredoxin-like"/>
    <property type="match status" value="1"/>
</dbReference>
<dbReference type="InterPro" id="IPR013766">
    <property type="entry name" value="Thioredoxin_domain"/>
</dbReference>
<dbReference type="EMBL" id="CP116614">
    <property type="protein sequence ID" value="WCG03251.1"/>
    <property type="molecule type" value="Genomic_DNA"/>
</dbReference>
<dbReference type="CDD" id="cd02966">
    <property type="entry name" value="TlpA_like_family"/>
    <property type="match status" value="1"/>
</dbReference>
<dbReference type="Pfam" id="PF08534">
    <property type="entry name" value="Redoxin"/>
    <property type="match status" value="1"/>
</dbReference>
<dbReference type="Proteomes" id="UP001179501">
    <property type="component" value="Chromosome"/>
</dbReference>
<evidence type="ECO:0000313" key="2">
    <source>
        <dbReference type="EMBL" id="WCG03251.1"/>
    </source>
</evidence>
<evidence type="ECO:0000259" key="1">
    <source>
        <dbReference type="PROSITE" id="PS51352"/>
    </source>
</evidence>
<dbReference type="PANTHER" id="PTHR42852">
    <property type="entry name" value="THIOL:DISULFIDE INTERCHANGE PROTEIN DSBE"/>
    <property type="match status" value="1"/>
</dbReference>
<dbReference type="GO" id="GO:0016491">
    <property type="term" value="F:oxidoreductase activity"/>
    <property type="evidence" value="ECO:0007669"/>
    <property type="project" value="InterPro"/>
</dbReference>
<dbReference type="PROSITE" id="PS51352">
    <property type="entry name" value="THIOREDOXIN_2"/>
    <property type="match status" value="1"/>
</dbReference>
<name>A0AAE9XHT1_PORGN</name>
<feature type="domain" description="Thioredoxin" evidence="1">
    <location>
        <begin position="329"/>
        <end position="503"/>
    </location>
</feature>
<reference evidence="2" key="1">
    <citation type="submission" date="2023-01" db="EMBL/GenBank/DDBJ databases">
        <title>Phages are important unrecognized players in the ecology of the oral pathogen Porphyromonas gingivalis.</title>
        <authorList>
            <person name="Matrishin C.B."/>
            <person name="Kauffman K.M."/>
        </authorList>
    </citation>
    <scope>NUCLEOTIDE SEQUENCE</scope>
    <source>
        <strain evidence="2">ATCC 49417</strain>
    </source>
</reference>
<dbReference type="AlphaFoldDB" id="A0AAE9XHT1"/>
<evidence type="ECO:0000313" key="3">
    <source>
        <dbReference type="Proteomes" id="UP001179501"/>
    </source>
</evidence>
<dbReference type="RefSeq" id="WP_077083737.1">
    <property type="nucleotide sequence ID" value="NZ_CP116614.1"/>
</dbReference>
<proteinExistence type="predicted"/>
<gene>
    <name evidence="2" type="ORF">NY151_00460</name>
</gene>
<dbReference type="Gene3D" id="3.40.30.10">
    <property type="entry name" value="Glutaredoxin"/>
    <property type="match status" value="1"/>
</dbReference>
<organism evidence="2 3">
    <name type="scientific">Porphyromonas gingivalis</name>
    <name type="common">Bacteroides gingivalis</name>
    <dbReference type="NCBI Taxonomy" id="837"/>
    <lineage>
        <taxon>Bacteria</taxon>
        <taxon>Pseudomonadati</taxon>
        <taxon>Bacteroidota</taxon>
        <taxon>Bacteroidia</taxon>
        <taxon>Bacteroidales</taxon>
        <taxon>Porphyromonadaceae</taxon>
        <taxon>Porphyromonas</taxon>
    </lineage>
</organism>
<sequence length="505" mass="57198">MMKPSLFLTLVAVFFMVTIKGLAKPQIDKEVDPITKLTLRNPQNGGSGVLWTNIPCSADSDLAGLVTPIFFENGEVTISIPLKRSVCIQFAGNQLFPKSKIILCPGDHLILTADNSSGKWSFGATGDNASGNLYLLDSTLFAGYRWLNEYLTILRTGKGKAELIDQVGSMLDMELESFLSMEKQGDISDAFLSAVKAEMQQMVLHAAGLAVRNIEETNRLRQKAKELYFYYLERYSPLAEMYKGSEMSLHNAGTATLRGYKNLAGGKRIDIGLWDGSKEFFHEYCYLPDDVQIRLFISKIQLLHFVVGSITTPQYVEKVALLGKVVGSSRYLELLRSFIDLNDPSGKNYSRGLFFYDHKFDKLEELGKEVGENLPEVIKRFFPDKWVLVDVWATWCSPCKKEFGYNQQLHAFLEEEGIAMLYCSIDEPENSDNWRNNLSAFGLTGYHYYITSKAEKELLKIPDFRMLIPRYLLFDNKGKLVHANLPRPSSEKALYEEIEKLMQGN</sequence>
<dbReference type="PANTHER" id="PTHR42852:SF13">
    <property type="entry name" value="PROTEIN DIPZ"/>
    <property type="match status" value="1"/>
</dbReference>
<dbReference type="InterPro" id="IPR036249">
    <property type="entry name" value="Thioredoxin-like_sf"/>
</dbReference>
<dbReference type="InterPro" id="IPR050553">
    <property type="entry name" value="Thioredoxin_ResA/DsbE_sf"/>
</dbReference>
<dbReference type="InterPro" id="IPR013740">
    <property type="entry name" value="Redoxin"/>
</dbReference>